<accession>A0ACC2M6V6</accession>
<evidence type="ECO:0000313" key="1">
    <source>
        <dbReference type="EMBL" id="KAJ8641133.1"/>
    </source>
</evidence>
<name>A0ACC2M6V6_PERAE</name>
<protein>
    <submittedName>
        <fullName evidence="1">Uncharacterized protein</fullName>
    </submittedName>
</protein>
<sequence>MAGTKRKAVAEEPARPKAAATAAAAVAVQSSPRRTRSATARAASGEAEQKPEPIKKKPKPSKGKKSAARDDPEPIPLSRGLRSVLKDKTIIIEACKQCNSFKTRASQVKEGLEKRVPGVTVTINPEKPRKGCFEVRTGSGNTFISLLNMPRPFKKMKDLDMDEVIDDIVKKLNE</sequence>
<evidence type="ECO:0000313" key="2">
    <source>
        <dbReference type="Proteomes" id="UP001234297"/>
    </source>
</evidence>
<reference evidence="1 2" key="1">
    <citation type="journal article" date="2022" name="Hortic Res">
        <title>A haplotype resolved chromosomal level avocado genome allows analysis of novel avocado genes.</title>
        <authorList>
            <person name="Nath O."/>
            <person name="Fletcher S.J."/>
            <person name="Hayward A."/>
            <person name="Shaw L.M."/>
            <person name="Masouleh A.K."/>
            <person name="Furtado A."/>
            <person name="Henry R.J."/>
            <person name="Mitter N."/>
        </authorList>
    </citation>
    <scope>NUCLEOTIDE SEQUENCE [LARGE SCALE GENOMIC DNA]</scope>
    <source>
        <strain evidence="2">cv. Hass</strain>
    </source>
</reference>
<organism evidence="1 2">
    <name type="scientific">Persea americana</name>
    <name type="common">Avocado</name>
    <dbReference type="NCBI Taxonomy" id="3435"/>
    <lineage>
        <taxon>Eukaryota</taxon>
        <taxon>Viridiplantae</taxon>
        <taxon>Streptophyta</taxon>
        <taxon>Embryophyta</taxon>
        <taxon>Tracheophyta</taxon>
        <taxon>Spermatophyta</taxon>
        <taxon>Magnoliopsida</taxon>
        <taxon>Magnoliidae</taxon>
        <taxon>Laurales</taxon>
        <taxon>Lauraceae</taxon>
        <taxon>Persea</taxon>
    </lineage>
</organism>
<comment type="caution">
    <text evidence="1">The sequence shown here is derived from an EMBL/GenBank/DDBJ whole genome shotgun (WGS) entry which is preliminary data.</text>
</comment>
<gene>
    <name evidence="1" type="ORF">MRB53_017827</name>
</gene>
<keyword evidence="2" id="KW-1185">Reference proteome</keyword>
<proteinExistence type="predicted"/>
<dbReference type="EMBL" id="CM056813">
    <property type="protein sequence ID" value="KAJ8641133.1"/>
    <property type="molecule type" value="Genomic_DNA"/>
</dbReference>
<dbReference type="Proteomes" id="UP001234297">
    <property type="component" value="Chromosome 5"/>
</dbReference>